<accession>A0A1H0KXK3</accession>
<feature type="signal peptide" evidence="5">
    <location>
        <begin position="1"/>
        <end position="21"/>
    </location>
</feature>
<evidence type="ECO:0000256" key="5">
    <source>
        <dbReference type="SAM" id="SignalP"/>
    </source>
</evidence>
<evidence type="ECO:0000256" key="2">
    <source>
        <dbReference type="ARBA" id="ARBA00022448"/>
    </source>
</evidence>
<feature type="region of interest" description="Disordered" evidence="4">
    <location>
        <begin position="24"/>
        <end position="78"/>
    </location>
</feature>
<feature type="compositionally biased region" description="Acidic residues" evidence="4">
    <location>
        <begin position="61"/>
        <end position="73"/>
    </location>
</feature>
<dbReference type="GO" id="GO:1904680">
    <property type="term" value="F:peptide transmembrane transporter activity"/>
    <property type="evidence" value="ECO:0007669"/>
    <property type="project" value="TreeGrafter"/>
</dbReference>
<dbReference type="NCBIfam" id="NF045467">
    <property type="entry name" value="Opp4A"/>
    <property type="match status" value="1"/>
</dbReference>
<feature type="chain" id="PRO_5038793514" evidence="5">
    <location>
        <begin position="22"/>
        <end position="611"/>
    </location>
</feature>
<dbReference type="Pfam" id="PF00496">
    <property type="entry name" value="SBP_bac_5"/>
    <property type="match status" value="1"/>
</dbReference>
<feature type="domain" description="Solute-binding protein family 5" evidence="6">
    <location>
        <begin position="126"/>
        <end position="519"/>
    </location>
</feature>
<dbReference type="InterPro" id="IPR000914">
    <property type="entry name" value="SBP_5_dom"/>
</dbReference>
<dbReference type="PANTHER" id="PTHR30290">
    <property type="entry name" value="PERIPLASMIC BINDING COMPONENT OF ABC TRANSPORTER"/>
    <property type="match status" value="1"/>
</dbReference>
<evidence type="ECO:0000259" key="6">
    <source>
        <dbReference type="Pfam" id="PF00496"/>
    </source>
</evidence>
<keyword evidence="2" id="KW-0813">Transport</keyword>
<evidence type="ECO:0000256" key="4">
    <source>
        <dbReference type="SAM" id="MobiDB-lite"/>
    </source>
</evidence>
<protein>
    <submittedName>
        <fullName evidence="7">Peptide/nickel transport system substrate-binding protein</fullName>
    </submittedName>
</protein>
<dbReference type="GO" id="GO:0043190">
    <property type="term" value="C:ATP-binding cassette (ABC) transporter complex"/>
    <property type="evidence" value="ECO:0007669"/>
    <property type="project" value="InterPro"/>
</dbReference>
<gene>
    <name evidence="7" type="ORF">SAMN04488053_12111</name>
</gene>
<reference evidence="8" key="1">
    <citation type="submission" date="2016-10" db="EMBL/GenBank/DDBJ databases">
        <authorList>
            <person name="Varghese N."/>
            <person name="Submissions S."/>
        </authorList>
    </citation>
    <scope>NUCLEOTIDE SEQUENCE [LARGE SCALE GENOMIC DNA]</scope>
    <source>
        <strain evidence="8">CGMCC 1.10369</strain>
    </source>
</reference>
<dbReference type="AlphaFoldDB" id="A0A1H0KXK3"/>
<dbReference type="OrthoDB" id="9796817at2"/>
<keyword evidence="3 5" id="KW-0732">Signal</keyword>
<proteinExistence type="inferred from homology"/>
<dbReference type="EMBL" id="FNIL01000021">
    <property type="protein sequence ID" value="SDO60754.1"/>
    <property type="molecule type" value="Genomic_DNA"/>
</dbReference>
<dbReference type="PANTHER" id="PTHR30290:SF9">
    <property type="entry name" value="OLIGOPEPTIDE-BINDING PROTEIN APPA"/>
    <property type="match status" value="1"/>
</dbReference>
<organism evidence="7 8">
    <name type="scientific">Alkalicoccus daliensis</name>
    <dbReference type="NCBI Taxonomy" id="745820"/>
    <lineage>
        <taxon>Bacteria</taxon>
        <taxon>Bacillati</taxon>
        <taxon>Bacillota</taxon>
        <taxon>Bacilli</taxon>
        <taxon>Bacillales</taxon>
        <taxon>Bacillaceae</taxon>
        <taxon>Alkalicoccus</taxon>
    </lineage>
</organism>
<dbReference type="SUPFAM" id="SSF53850">
    <property type="entry name" value="Periplasmic binding protein-like II"/>
    <property type="match status" value="1"/>
</dbReference>
<dbReference type="GO" id="GO:0042597">
    <property type="term" value="C:periplasmic space"/>
    <property type="evidence" value="ECO:0007669"/>
    <property type="project" value="UniProtKB-ARBA"/>
</dbReference>
<evidence type="ECO:0000313" key="8">
    <source>
        <dbReference type="Proteomes" id="UP000198778"/>
    </source>
</evidence>
<dbReference type="Proteomes" id="UP000198778">
    <property type="component" value="Unassembled WGS sequence"/>
</dbReference>
<dbReference type="Gene3D" id="3.10.105.10">
    <property type="entry name" value="Dipeptide-binding Protein, Domain 3"/>
    <property type="match status" value="1"/>
</dbReference>
<sequence>MKRSRYLLGASLISVSLLAAACGNNADENNNADPADNGNADNAETNDAGNDADTEGNNADGNEDTEEGNEAAEGDAPQGGSVTYGYIAPFAGVFDWAFYEGQDDSLALNIFNGDALYSISSFTDFEPEPNLAHDWEWNEDNTVLTFHLEEGVMWHNGEELTAEDFEFAYETIADPDYGGARASNVDRIVGYEDYRAGEADDFEGVNVVDDYTLEITFEEAAANNLEQLWSYPMPKAHMEGVAVADMADSPEVRENPVGLGPFEVSNIVPGEMVEYTAYEDYWQGAPNLDEVVYRIVDGAQAGELVEQGEVDIIELTPNQAGPLEGSENVTVEEIEGLSYSYLGFKLGEWNAEDGVVEMNNPKFESKELRQAFAHAIDRQGIIDSFNEGYGTVINAPESVIRWSYPDESELNQYEFDIERAQELLAEAGYEDQTGDGFVEDPNGEEFTVNLAAMDTPADIAEPRAQYILQTLQEAGINAQLMDGQLLDFNLFYDLVEEDDPNIDIFMGAWGLATADPDPSGLWRSTDIWNFPRWYNEESDELISQGLSEEALDQDYRQEVYQEWHQLVNEELPLIPLNSPTDLYGIGNHVGGVTVDVRDATANPQDWYVEEE</sequence>
<name>A0A1H0KXK3_9BACI</name>
<feature type="compositionally biased region" description="Low complexity" evidence="4">
    <location>
        <begin position="24"/>
        <end position="43"/>
    </location>
</feature>
<dbReference type="InterPro" id="IPR050034">
    <property type="entry name" value="Opp4A"/>
</dbReference>
<dbReference type="CDD" id="cd08510">
    <property type="entry name" value="PBP2_Lactococcal_OppA_like"/>
    <property type="match status" value="1"/>
</dbReference>
<dbReference type="RefSeq" id="WP_090844651.1">
    <property type="nucleotide sequence ID" value="NZ_FNIL01000021.1"/>
</dbReference>
<keyword evidence="8" id="KW-1185">Reference proteome</keyword>
<dbReference type="InterPro" id="IPR030678">
    <property type="entry name" value="Peptide/Ni-bd"/>
</dbReference>
<evidence type="ECO:0000256" key="1">
    <source>
        <dbReference type="ARBA" id="ARBA00005695"/>
    </source>
</evidence>
<dbReference type="InterPro" id="IPR039424">
    <property type="entry name" value="SBP_5"/>
</dbReference>
<dbReference type="STRING" id="745820.SAMN04488053_12111"/>
<dbReference type="PIRSF" id="PIRSF002741">
    <property type="entry name" value="MppA"/>
    <property type="match status" value="1"/>
</dbReference>
<evidence type="ECO:0000313" key="7">
    <source>
        <dbReference type="EMBL" id="SDO60754.1"/>
    </source>
</evidence>
<dbReference type="Gene3D" id="3.90.76.10">
    <property type="entry name" value="Dipeptide-binding Protein, Domain 1"/>
    <property type="match status" value="1"/>
</dbReference>
<evidence type="ECO:0000256" key="3">
    <source>
        <dbReference type="ARBA" id="ARBA00022729"/>
    </source>
</evidence>
<dbReference type="GO" id="GO:0015833">
    <property type="term" value="P:peptide transport"/>
    <property type="evidence" value="ECO:0007669"/>
    <property type="project" value="TreeGrafter"/>
</dbReference>
<comment type="similarity">
    <text evidence="1">Belongs to the bacterial solute-binding protein 5 family.</text>
</comment>
<dbReference type="PROSITE" id="PS51257">
    <property type="entry name" value="PROKAR_LIPOPROTEIN"/>
    <property type="match status" value="1"/>
</dbReference>
<dbReference type="Gene3D" id="3.40.190.10">
    <property type="entry name" value="Periplasmic binding protein-like II"/>
    <property type="match status" value="1"/>
</dbReference>